<feature type="transmembrane region" description="Helical" evidence="1">
    <location>
        <begin position="88"/>
        <end position="107"/>
    </location>
</feature>
<dbReference type="AlphaFoldDB" id="A0A1T4SXG4"/>
<gene>
    <name evidence="3" type="ORF">SAMN04488128_103732</name>
</gene>
<evidence type="ECO:0000313" key="3">
    <source>
        <dbReference type="EMBL" id="SKA32893.1"/>
    </source>
</evidence>
<keyword evidence="1" id="KW-1133">Transmembrane helix</keyword>
<sequence length="293" mass="33995">MPEKPGQTGYHDGVIRFVLAFIAAHIVTEYGGQQPWLTRVFSIDYYIEYGSTLAITILDIHIVYWVTLQLDRKFSWLDHPVFRGLLQVAFGLLLPTLITFLLAAGYFRLYGMDILDTNYHLYALPFISSLIALFNVYYLVRYLLREREHYWQMVLQSDRDNSMVAPATMPAPEPGMPLLEKSVFIVHTPTRSFPVATGDIAYFYREEGQVYLRAFAGNKHILSQSLEQIEEQLNKDDFFRVARHMIASRAAVRGYEKDTYGKLSLKLEPTPEYKRSITISQNKAGKFREWLDR</sequence>
<keyword evidence="1" id="KW-0472">Membrane</keyword>
<evidence type="ECO:0000313" key="4">
    <source>
        <dbReference type="Proteomes" id="UP000190367"/>
    </source>
</evidence>
<dbReference type="Gene3D" id="2.40.50.1020">
    <property type="entry name" value="LytTr DNA-binding domain"/>
    <property type="match status" value="1"/>
</dbReference>
<feature type="transmembrane region" description="Helical" evidence="1">
    <location>
        <begin position="119"/>
        <end position="140"/>
    </location>
</feature>
<dbReference type="RefSeq" id="WP_078671059.1">
    <property type="nucleotide sequence ID" value="NZ_FUWZ01000003.1"/>
</dbReference>
<accession>A0A1T4SXG4</accession>
<dbReference type="InterPro" id="IPR007492">
    <property type="entry name" value="LytTR_DNA-bd_dom"/>
</dbReference>
<proteinExistence type="predicted"/>
<reference evidence="4" key="1">
    <citation type="submission" date="2017-02" db="EMBL/GenBank/DDBJ databases">
        <authorList>
            <person name="Varghese N."/>
            <person name="Submissions S."/>
        </authorList>
    </citation>
    <scope>NUCLEOTIDE SEQUENCE [LARGE SCALE GENOMIC DNA]</scope>
    <source>
        <strain evidence="4">DSM 22224</strain>
    </source>
</reference>
<dbReference type="Pfam" id="PF04397">
    <property type="entry name" value="LytTR"/>
    <property type="match status" value="1"/>
</dbReference>
<name>A0A1T4SXG4_9BACT</name>
<dbReference type="SMART" id="SM00850">
    <property type="entry name" value="LytTR"/>
    <property type="match status" value="1"/>
</dbReference>
<protein>
    <submittedName>
        <fullName evidence="3">LytTr DNA-binding domain-containing protein</fullName>
    </submittedName>
</protein>
<dbReference type="Proteomes" id="UP000190367">
    <property type="component" value="Unassembled WGS sequence"/>
</dbReference>
<keyword evidence="3" id="KW-0238">DNA-binding</keyword>
<dbReference type="EMBL" id="FUWZ01000003">
    <property type="protein sequence ID" value="SKA32893.1"/>
    <property type="molecule type" value="Genomic_DNA"/>
</dbReference>
<feature type="transmembrane region" description="Helical" evidence="1">
    <location>
        <begin position="46"/>
        <end position="67"/>
    </location>
</feature>
<keyword evidence="1" id="KW-0812">Transmembrane</keyword>
<dbReference type="STRING" id="634771.SAMN04488128_103732"/>
<dbReference type="PROSITE" id="PS50930">
    <property type="entry name" value="HTH_LYTTR"/>
    <property type="match status" value="1"/>
</dbReference>
<dbReference type="GO" id="GO:0003677">
    <property type="term" value="F:DNA binding"/>
    <property type="evidence" value="ECO:0007669"/>
    <property type="project" value="UniProtKB-KW"/>
</dbReference>
<evidence type="ECO:0000256" key="1">
    <source>
        <dbReference type="SAM" id="Phobius"/>
    </source>
</evidence>
<keyword evidence="4" id="KW-1185">Reference proteome</keyword>
<evidence type="ECO:0000259" key="2">
    <source>
        <dbReference type="PROSITE" id="PS50930"/>
    </source>
</evidence>
<organism evidence="3 4">
    <name type="scientific">Chitinophaga eiseniae</name>
    <dbReference type="NCBI Taxonomy" id="634771"/>
    <lineage>
        <taxon>Bacteria</taxon>
        <taxon>Pseudomonadati</taxon>
        <taxon>Bacteroidota</taxon>
        <taxon>Chitinophagia</taxon>
        <taxon>Chitinophagales</taxon>
        <taxon>Chitinophagaceae</taxon>
        <taxon>Chitinophaga</taxon>
    </lineage>
</organism>
<dbReference type="OrthoDB" id="9787344at2"/>
<feature type="domain" description="HTH LytTR-type" evidence="2">
    <location>
        <begin position="184"/>
        <end position="293"/>
    </location>
</feature>